<reference evidence="1 2" key="1">
    <citation type="submission" date="2017-08" db="EMBL/GenBank/DDBJ databases">
        <title>Genomes of Fischerella (Mastigocladus) sp. strains.</title>
        <authorList>
            <person name="Miller S.R."/>
        </authorList>
    </citation>
    <scope>NUCLEOTIDE SEQUENCE [LARGE SCALE GENOMIC DNA]</scope>
    <source>
        <strain evidence="1 2">CCMEE 5323</strain>
    </source>
</reference>
<proteinExistence type="predicted"/>
<comment type="caution">
    <text evidence="1">The sequence shown here is derived from an EMBL/GenBank/DDBJ whole genome shotgun (WGS) entry which is preliminary data.</text>
</comment>
<dbReference type="Gene3D" id="3.30.160.250">
    <property type="match status" value="1"/>
</dbReference>
<dbReference type="InterPro" id="IPR035069">
    <property type="entry name" value="TTHA1013/TTHA0281-like"/>
</dbReference>
<gene>
    <name evidence="1" type="ORF">CEN44_22470</name>
</gene>
<dbReference type="SUPFAM" id="SSF143100">
    <property type="entry name" value="TTHA1013/TTHA0281-like"/>
    <property type="match status" value="1"/>
</dbReference>
<dbReference type="AlphaFoldDB" id="A0A2N6JXS1"/>
<evidence type="ECO:0000313" key="2">
    <source>
        <dbReference type="Proteomes" id="UP000235036"/>
    </source>
</evidence>
<dbReference type="Proteomes" id="UP000235036">
    <property type="component" value="Unassembled WGS sequence"/>
</dbReference>
<organism evidence="1 2">
    <name type="scientific">Fischerella muscicola CCMEE 5323</name>
    <dbReference type="NCBI Taxonomy" id="2019572"/>
    <lineage>
        <taxon>Bacteria</taxon>
        <taxon>Bacillati</taxon>
        <taxon>Cyanobacteriota</taxon>
        <taxon>Cyanophyceae</taxon>
        <taxon>Nostocales</taxon>
        <taxon>Hapalosiphonaceae</taxon>
        <taxon>Fischerella</taxon>
    </lineage>
</organism>
<accession>A0A2N6JXS1</accession>
<sequence length="105" mass="12197">MTTNLLKHSADNLSKLNYSVLIEEKEGGFQVTVWGLPEFQVFAKTREDALKNLHELVNSRLQNVEIVTQEIEAPKSEHPWMKFAGKYKDDPQFDDMLADIEAYRR</sequence>
<protein>
    <submittedName>
        <fullName evidence="1">HicB family protein</fullName>
    </submittedName>
</protein>
<name>A0A2N6JXS1_FISMU</name>
<keyword evidence="2" id="KW-1185">Reference proteome</keyword>
<evidence type="ECO:0000313" key="1">
    <source>
        <dbReference type="EMBL" id="PLZ85351.1"/>
    </source>
</evidence>
<dbReference type="EMBL" id="NRQW01000526">
    <property type="protein sequence ID" value="PLZ85351.1"/>
    <property type="molecule type" value="Genomic_DNA"/>
</dbReference>